<keyword evidence="1" id="KW-0805">Transcription regulation</keyword>
<dbReference type="OrthoDB" id="1938857at2"/>
<gene>
    <name evidence="5" type="ORF">C8E83_2293</name>
</gene>
<dbReference type="Pfam" id="PF00356">
    <property type="entry name" value="LacI"/>
    <property type="match status" value="1"/>
</dbReference>
<dbReference type="SUPFAM" id="SSF53822">
    <property type="entry name" value="Periplasmic binding protein-like I"/>
    <property type="match status" value="1"/>
</dbReference>
<evidence type="ECO:0000259" key="4">
    <source>
        <dbReference type="PROSITE" id="PS50932"/>
    </source>
</evidence>
<dbReference type="InterPro" id="IPR046335">
    <property type="entry name" value="LacI/GalR-like_sensor"/>
</dbReference>
<dbReference type="GO" id="GO:0003700">
    <property type="term" value="F:DNA-binding transcription factor activity"/>
    <property type="evidence" value="ECO:0007669"/>
    <property type="project" value="TreeGrafter"/>
</dbReference>
<dbReference type="EMBL" id="RBKS01000001">
    <property type="protein sequence ID" value="RKR75155.1"/>
    <property type="molecule type" value="Genomic_DNA"/>
</dbReference>
<dbReference type="InterPro" id="IPR000843">
    <property type="entry name" value="HTH_LacI"/>
</dbReference>
<dbReference type="AlphaFoldDB" id="A0A495IJ45"/>
<dbReference type="CDD" id="cd01392">
    <property type="entry name" value="HTH_LacI"/>
    <property type="match status" value="1"/>
</dbReference>
<dbReference type="Pfam" id="PF13377">
    <property type="entry name" value="Peripla_BP_3"/>
    <property type="match status" value="1"/>
</dbReference>
<reference evidence="5 6" key="1">
    <citation type="submission" date="2018-10" db="EMBL/GenBank/DDBJ databases">
        <title>Sequencing the genomes of 1000 actinobacteria strains.</title>
        <authorList>
            <person name="Klenk H.-P."/>
        </authorList>
    </citation>
    <scope>NUCLEOTIDE SEQUENCE [LARGE SCALE GENOMIC DNA]</scope>
    <source>
        <strain evidence="5 6">DSM 17894</strain>
    </source>
</reference>
<dbReference type="PANTHER" id="PTHR30146:SF155">
    <property type="entry name" value="ALANINE RACEMASE"/>
    <property type="match status" value="1"/>
</dbReference>
<dbReference type="PANTHER" id="PTHR30146">
    <property type="entry name" value="LACI-RELATED TRANSCRIPTIONAL REPRESSOR"/>
    <property type="match status" value="1"/>
</dbReference>
<organism evidence="5 6">
    <name type="scientific">Frondihabitans australicus</name>
    <dbReference type="NCBI Taxonomy" id="386892"/>
    <lineage>
        <taxon>Bacteria</taxon>
        <taxon>Bacillati</taxon>
        <taxon>Actinomycetota</taxon>
        <taxon>Actinomycetes</taxon>
        <taxon>Micrococcales</taxon>
        <taxon>Microbacteriaceae</taxon>
        <taxon>Frondihabitans</taxon>
    </lineage>
</organism>
<protein>
    <submittedName>
        <fullName evidence="5">LacI family transcriptional regulator</fullName>
    </submittedName>
</protein>
<dbReference type="RefSeq" id="WP_121369982.1">
    <property type="nucleotide sequence ID" value="NZ_RBKS01000001.1"/>
</dbReference>
<name>A0A495IJ45_9MICO</name>
<evidence type="ECO:0000256" key="3">
    <source>
        <dbReference type="ARBA" id="ARBA00023163"/>
    </source>
</evidence>
<dbReference type="InterPro" id="IPR010982">
    <property type="entry name" value="Lambda_DNA-bd_dom_sf"/>
</dbReference>
<dbReference type="Gene3D" id="3.40.50.2300">
    <property type="match status" value="2"/>
</dbReference>
<dbReference type="PROSITE" id="PS00356">
    <property type="entry name" value="HTH_LACI_1"/>
    <property type="match status" value="1"/>
</dbReference>
<dbReference type="PROSITE" id="PS50932">
    <property type="entry name" value="HTH_LACI_2"/>
    <property type="match status" value="1"/>
</dbReference>
<keyword evidence="2" id="KW-0238">DNA-binding</keyword>
<accession>A0A495IJ45</accession>
<dbReference type="CDD" id="cd06267">
    <property type="entry name" value="PBP1_LacI_sugar_binding-like"/>
    <property type="match status" value="1"/>
</dbReference>
<comment type="caution">
    <text evidence="5">The sequence shown here is derived from an EMBL/GenBank/DDBJ whole genome shotgun (WGS) entry which is preliminary data.</text>
</comment>
<evidence type="ECO:0000313" key="6">
    <source>
        <dbReference type="Proteomes" id="UP000280008"/>
    </source>
</evidence>
<dbReference type="SUPFAM" id="SSF47413">
    <property type="entry name" value="lambda repressor-like DNA-binding domains"/>
    <property type="match status" value="1"/>
</dbReference>
<dbReference type="Gene3D" id="1.10.260.40">
    <property type="entry name" value="lambda repressor-like DNA-binding domains"/>
    <property type="match status" value="1"/>
</dbReference>
<dbReference type="Proteomes" id="UP000280008">
    <property type="component" value="Unassembled WGS sequence"/>
</dbReference>
<keyword evidence="3" id="KW-0804">Transcription</keyword>
<sequence>MGRVTIMDVARAAGVSKGAASHALNDMPGVSAETRARVKAAAQELHWSPNSTARALSGAKAGAIGWAIVRTSKSPSIDPYFMELFAGIELELAGTDLALVVKLVADRAEEEALYRRWAAERRVDGVLTMDIDLDEQRFDLLSGLGLPFAAFRSYAGSRPPEDGFASVWSDESAPVAAVLDPAFARGHRRIAWVSGDARMLSIGLRTEAAESWARERGAAVETTFTDFSREAGSEAVRRILRSPEPPTCVVFDNDLMALAGLGAIRELGLEVPRDVSVLSWIDSALCEVSRPEIAALRHPTTEFGRLLTRRLLGVLESGERGDLILPPLQFVDRGSLGDVPQSLD</sequence>
<proteinExistence type="predicted"/>
<dbReference type="GO" id="GO:0000976">
    <property type="term" value="F:transcription cis-regulatory region binding"/>
    <property type="evidence" value="ECO:0007669"/>
    <property type="project" value="TreeGrafter"/>
</dbReference>
<keyword evidence="6" id="KW-1185">Reference proteome</keyword>
<dbReference type="SMART" id="SM00354">
    <property type="entry name" value="HTH_LACI"/>
    <property type="match status" value="1"/>
</dbReference>
<evidence type="ECO:0000256" key="2">
    <source>
        <dbReference type="ARBA" id="ARBA00023125"/>
    </source>
</evidence>
<dbReference type="InterPro" id="IPR028082">
    <property type="entry name" value="Peripla_BP_I"/>
</dbReference>
<evidence type="ECO:0000256" key="1">
    <source>
        <dbReference type="ARBA" id="ARBA00023015"/>
    </source>
</evidence>
<evidence type="ECO:0000313" key="5">
    <source>
        <dbReference type="EMBL" id="RKR75155.1"/>
    </source>
</evidence>
<feature type="domain" description="HTH lacI-type" evidence="4">
    <location>
        <begin position="4"/>
        <end position="58"/>
    </location>
</feature>